<dbReference type="RefSeq" id="WP_126572341.1">
    <property type="nucleotide sequence ID" value="NZ_RXZH01000001.1"/>
</dbReference>
<dbReference type="Proteomes" id="UP000268973">
    <property type="component" value="Unassembled WGS sequence"/>
</dbReference>
<accession>A0A432D113</accession>
<protein>
    <submittedName>
        <fullName evidence="1">Uncharacterized protein</fullName>
    </submittedName>
</protein>
<organism evidence="1 2">
    <name type="scientific">Vibrio aquaticus</name>
    <dbReference type="NCBI Taxonomy" id="2496559"/>
    <lineage>
        <taxon>Bacteria</taxon>
        <taxon>Pseudomonadati</taxon>
        <taxon>Pseudomonadota</taxon>
        <taxon>Gammaproteobacteria</taxon>
        <taxon>Vibrionales</taxon>
        <taxon>Vibrionaceae</taxon>
        <taxon>Vibrio</taxon>
    </lineage>
</organism>
<proteinExistence type="predicted"/>
<evidence type="ECO:0000313" key="2">
    <source>
        <dbReference type="Proteomes" id="UP000268973"/>
    </source>
</evidence>
<reference evidence="1 2" key="1">
    <citation type="submission" date="2018-12" db="EMBL/GenBank/DDBJ databases">
        <title>Vibrio sp. isolated from China Sea.</title>
        <authorList>
            <person name="Li Y."/>
        </authorList>
    </citation>
    <scope>NUCLEOTIDE SEQUENCE [LARGE SCALE GENOMIC DNA]</scope>
    <source>
        <strain evidence="1 2">BEI207</strain>
    </source>
</reference>
<dbReference type="OrthoDB" id="5816320at2"/>
<gene>
    <name evidence="1" type="ORF">EJ063_02035</name>
</gene>
<comment type="caution">
    <text evidence="1">The sequence shown here is derived from an EMBL/GenBank/DDBJ whole genome shotgun (WGS) entry which is preliminary data.</text>
</comment>
<name>A0A432D113_9VIBR</name>
<sequence length="158" mass="18035">MFQRLVSYFWLILLAMVLPTQAFAYLLQAENEASARLSYRGANLAPTSQRDFQALFDEVRNSSNSEPVSQSDISHDWLAIIHANRWSTLTRGLDDTDPQSDFEPVGFEPAVTPLYRLYKQPVFTSMQRVATHRSIHRVSGWKESNALYVALNSHFLAI</sequence>
<keyword evidence="2" id="KW-1185">Reference proteome</keyword>
<dbReference type="EMBL" id="RXZH01000001">
    <property type="protein sequence ID" value="RTZ17587.1"/>
    <property type="molecule type" value="Genomic_DNA"/>
</dbReference>
<evidence type="ECO:0000313" key="1">
    <source>
        <dbReference type="EMBL" id="RTZ17587.1"/>
    </source>
</evidence>
<dbReference type="AlphaFoldDB" id="A0A432D113"/>